<evidence type="ECO:0000313" key="3">
    <source>
        <dbReference type="EMBL" id="BBM87888.1"/>
    </source>
</evidence>
<protein>
    <recommendedName>
        <fullName evidence="2">Prenyltransferase alpha-alpha toroid domain-containing protein</fullName>
    </recommendedName>
</protein>
<accession>A0A5S9ITJ3</accession>
<dbReference type="OrthoDB" id="265313at2"/>
<dbReference type="InterPro" id="IPR001330">
    <property type="entry name" value="Prenyltrans"/>
</dbReference>
<dbReference type="CDD" id="cd00688">
    <property type="entry name" value="ISOPREN_C2_like"/>
    <property type="match status" value="1"/>
</dbReference>
<proteinExistence type="predicted"/>
<name>A0A5S9ITJ3_UABAM</name>
<dbReference type="RefSeq" id="WP_151971881.1">
    <property type="nucleotide sequence ID" value="NZ_AP019860.1"/>
</dbReference>
<reference evidence="3 4" key="1">
    <citation type="submission" date="2019-08" db="EMBL/GenBank/DDBJ databases">
        <title>Complete genome sequence of Candidatus Uab amorphum.</title>
        <authorList>
            <person name="Shiratori T."/>
            <person name="Suzuki S."/>
            <person name="Kakizawa Y."/>
            <person name="Ishida K."/>
        </authorList>
    </citation>
    <scope>NUCLEOTIDE SEQUENCE [LARGE SCALE GENOMIC DNA]</scope>
    <source>
        <strain evidence="3 4">SRT547</strain>
    </source>
</reference>
<keyword evidence="1" id="KW-0677">Repeat</keyword>
<evidence type="ECO:0000259" key="2">
    <source>
        <dbReference type="Pfam" id="PF00432"/>
    </source>
</evidence>
<dbReference type="GO" id="GO:0003824">
    <property type="term" value="F:catalytic activity"/>
    <property type="evidence" value="ECO:0007669"/>
    <property type="project" value="InterPro"/>
</dbReference>
<feature type="domain" description="Prenyltransferase alpha-alpha toroid" evidence="2">
    <location>
        <begin position="99"/>
        <end position="226"/>
    </location>
</feature>
<gene>
    <name evidence="3" type="ORF">UABAM_06303</name>
</gene>
<evidence type="ECO:0000313" key="4">
    <source>
        <dbReference type="Proteomes" id="UP000326354"/>
    </source>
</evidence>
<sequence length="351" mass="39553">MKKIFGLSLFFIAIQLCYVETFTSNLLTPGTVNAVERGLNYLAKKQDPKTGAWLNDVGYKLNTSYRVDNEESPHVGVTSLACLAFMSAGNLPGRGRYGENVRKGLDFVLSCVHPHTGYISKYGTRMYSHAFATLFLAQVYGTTQDPIVREKLQSSIDLITKCQNAQGGWRYMPIAMDADMSVTVCQVQALRSARNVGLKVSKNTIDRALAYIRRSADTYSGGFKYQDLPIRQSRVTFAVTAAGITSMYGAGVYEDYLLRKGLNYLMNPPAHEPHPPSHHYFYFYGHYYAAQAMFIAGEPYWSRWYRQVRNELVRVQQGSGAWEDNTGYNCPTALAVIILQLPNRYLPIFQK</sequence>
<evidence type="ECO:0000256" key="1">
    <source>
        <dbReference type="ARBA" id="ARBA00022737"/>
    </source>
</evidence>
<keyword evidence="4" id="KW-1185">Reference proteome</keyword>
<organism evidence="3 4">
    <name type="scientific">Uabimicrobium amorphum</name>
    <dbReference type="NCBI Taxonomy" id="2596890"/>
    <lineage>
        <taxon>Bacteria</taxon>
        <taxon>Pseudomonadati</taxon>
        <taxon>Planctomycetota</taxon>
        <taxon>Candidatus Uabimicrobiia</taxon>
        <taxon>Candidatus Uabimicrobiales</taxon>
        <taxon>Candidatus Uabimicrobiaceae</taxon>
        <taxon>Candidatus Uabimicrobium</taxon>
    </lineage>
</organism>
<dbReference type="Proteomes" id="UP000326354">
    <property type="component" value="Chromosome"/>
</dbReference>
<dbReference type="AlphaFoldDB" id="A0A5S9ITJ3"/>
<dbReference type="Gene3D" id="1.50.10.20">
    <property type="match status" value="2"/>
</dbReference>
<dbReference type="EMBL" id="AP019860">
    <property type="protein sequence ID" value="BBM87888.1"/>
    <property type="molecule type" value="Genomic_DNA"/>
</dbReference>
<dbReference type="Pfam" id="PF00432">
    <property type="entry name" value="Prenyltrans"/>
    <property type="match status" value="1"/>
</dbReference>
<dbReference type="SUPFAM" id="SSF48239">
    <property type="entry name" value="Terpenoid cyclases/Protein prenyltransferases"/>
    <property type="match status" value="1"/>
</dbReference>
<dbReference type="KEGG" id="uam:UABAM_06303"/>
<dbReference type="InterPro" id="IPR008930">
    <property type="entry name" value="Terpenoid_cyclase/PrenylTrfase"/>
</dbReference>